<feature type="compositionally biased region" description="Polar residues" evidence="1">
    <location>
        <begin position="308"/>
        <end position="317"/>
    </location>
</feature>
<sequence>MIAEDMMEICKEPTSSQPYGLAEWQAHHAPAPRDMPVVAWDYSANKAPLYQYRRTLEQALHAQPSGSIESTDENTPPEHTEIAPSEAAVRRREGHVNHPAYLRRHMIGSDATQDSDVNEAMAEFNSRAAKTVHTSIEISKRKAEKIARARESTASSTIRRRHTSEDVQASQHRPAPKATLKSRSTEPGASALPQDDQGRRDDAMDEDQPVAGPSKRLFSLPPVPGFFDTVRTEDDGTPSCTPTPPPKHRSSGRSVSSASSSSKGKSREYSAFSESPTSLHETPLTRRHSIDPSVSYTSNHFDMDSPVQRHSSSQQSMRARDPSPVIPSPVALAAQSNHFLPDTLPPPDDSFSQAPALPPHRQSHAPSLRRSQTTSSSRLPPNMTQSPALLKPYVVPMPSQGASQALAQLRPRAPRSGAHRHWVPKEHPKAIAGFKVPFKKPSSNNADHAAAGSQRSGSPVVPDPPHISAPVRAPALPAAKPPQHQVIGMSARKPEPKDAADEVKEADSSYGDISWDFDPQALDEAMSMYD</sequence>
<dbReference type="EMBL" id="CCBP010000124">
    <property type="protein sequence ID" value="CDO73932.1"/>
    <property type="molecule type" value="Genomic_DNA"/>
</dbReference>
<reference evidence="2" key="1">
    <citation type="submission" date="2014-01" db="EMBL/GenBank/DDBJ databases">
        <title>The genome of the white-rot fungus Pycnoporus cinnabarinus: a basidiomycete model with a versatile arsenal for lignocellulosic biomass breakdown.</title>
        <authorList>
            <person name="Levasseur A."/>
            <person name="Lomascolo A."/>
            <person name="Ruiz-Duenas F.J."/>
            <person name="Uzan E."/>
            <person name="Piumi F."/>
            <person name="Kues U."/>
            <person name="Ram A.F.J."/>
            <person name="Murat C."/>
            <person name="Haon M."/>
            <person name="Benoit I."/>
            <person name="Arfi Y."/>
            <person name="Chevret D."/>
            <person name="Drula E."/>
            <person name="Kwon M.J."/>
            <person name="Gouret P."/>
            <person name="Lesage-Meessen L."/>
            <person name="Lombard V."/>
            <person name="Mariette J."/>
            <person name="Noirot C."/>
            <person name="Park J."/>
            <person name="Patyshakuliyeva A."/>
            <person name="Wieneger R.A.B."/>
            <person name="Wosten H.A.B."/>
            <person name="Martin F."/>
            <person name="Coutinho P.M."/>
            <person name="de Vries R."/>
            <person name="Martinez A.T."/>
            <person name="Klopp C."/>
            <person name="Pontarotti P."/>
            <person name="Henrissat B."/>
            <person name="Record E."/>
        </authorList>
    </citation>
    <scope>NUCLEOTIDE SEQUENCE [LARGE SCALE GENOMIC DNA]</scope>
    <source>
        <strain evidence="2">BRFM137</strain>
    </source>
</reference>
<feature type="region of interest" description="Disordered" evidence="1">
    <location>
        <begin position="61"/>
        <end position="91"/>
    </location>
</feature>
<evidence type="ECO:0000256" key="1">
    <source>
        <dbReference type="SAM" id="MobiDB-lite"/>
    </source>
</evidence>
<protein>
    <submittedName>
        <fullName evidence="2">Uncharacterized protein</fullName>
    </submittedName>
</protein>
<proteinExistence type="predicted"/>
<feature type="region of interest" description="Disordered" evidence="1">
    <location>
        <begin position="126"/>
        <end position="516"/>
    </location>
</feature>
<comment type="caution">
    <text evidence="2">The sequence shown here is derived from an EMBL/GenBank/DDBJ whole genome shotgun (WGS) entry which is preliminary data.</text>
</comment>
<feature type="compositionally biased region" description="Low complexity" evidence="1">
    <location>
        <begin position="366"/>
        <end position="381"/>
    </location>
</feature>
<evidence type="ECO:0000313" key="2">
    <source>
        <dbReference type="EMBL" id="CDO73932.1"/>
    </source>
</evidence>
<feature type="compositionally biased region" description="Basic and acidic residues" evidence="1">
    <location>
        <begin position="138"/>
        <end position="151"/>
    </location>
</feature>
<organism evidence="2 3">
    <name type="scientific">Pycnoporus cinnabarinus</name>
    <name type="common">Cinnabar-red polypore</name>
    <name type="synonym">Trametes cinnabarina</name>
    <dbReference type="NCBI Taxonomy" id="5643"/>
    <lineage>
        <taxon>Eukaryota</taxon>
        <taxon>Fungi</taxon>
        <taxon>Dikarya</taxon>
        <taxon>Basidiomycota</taxon>
        <taxon>Agaricomycotina</taxon>
        <taxon>Agaricomycetes</taxon>
        <taxon>Polyporales</taxon>
        <taxon>Polyporaceae</taxon>
        <taxon>Trametes</taxon>
    </lineage>
</organism>
<gene>
    <name evidence="2" type="ORF">BN946_scf185016.g89</name>
</gene>
<keyword evidence="3" id="KW-1185">Reference proteome</keyword>
<dbReference type="STRING" id="5643.A0A060SHE6"/>
<feature type="compositionally biased region" description="Low complexity" evidence="1">
    <location>
        <begin position="252"/>
        <end position="263"/>
    </location>
</feature>
<name>A0A060SHE6_PYCCI</name>
<dbReference type="HOGENOM" id="CLU_514014_0_0_1"/>
<accession>A0A060SHE6</accession>
<dbReference type="OrthoDB" id="2755264at2759"/>
<dbReference type="AlphaFoldDB" id="A0A060SHE6"/>
<feature type="compositionally biased region" description="Basic and acidic residues" evidence="1">
    <location>
        <begin position="492"/>
        <end position="507"/>
    </location>
</feature>
<dbReference type="Proteomes" id="UP000029665">
    <property type="component" value="Unassembled WGS sequence"/>
</dbReference>
<evidence type="ECO:0000313" key="3">
    <source>
        <dbReference type="Proteomes" id="UP000029665"/>
    </source>
</evidence>
<dbReference type="OMA" id="MMEICKE"/>